<evidence type="ECO:0000313" key="1">
    <source>
        <dbReference type="EMBL" id="EFO96843.1"/>
    </source>
</evidence>
<dbReference type="EMBL" id="DS268431">
    <property type="protein sequence ID" value="EFO96843.1"/>
    <property type="molecule type" value="Genomic_DNA"/>
</dbReference>
<evidence type="ECO:0000313" key="2">
    <source>
        <dbReference type="Proteomes" id="UP000008281"/>
    </source>
</evidence>
<dbReference type="InParanoid" id="E3MAF7"/>
<dbReference type="AlphaFoldDB" id="E3MAF7"/>
<protein>
    <submittedName>
        <fullName evidence="1">Uncharacterized protein</fullName>
    </submittedName>
</protein>
<dbReference type="CTD" id="9809808"/>
<organism evidence="2">
    <name type="scientific">Caenorhabditis remanei</name>
    <name type="common">Caenorhabditis vulgaris</name>
    <dbReference type="NCBI Taxonomy" id="31234"/>
    <lineage>
        <taxon>Eukaryota</taxon>
        <taxon>Metazoa</taxon>
        <taxon>Ecdysozoa</taxon>
        <taxon>Nematoda</taxon>
        <taxon>Chromadorea</taxon>
        <taxon>Rhabditida</taxon>
        <taxon>Rhabditina</taxon>
        <taxon>Rhabditomorpha</taxon>
        <taxon>Rhabditoidea</taxon>
        <taxon>Rhabditidae</taxon>
        <taxon>Peloderinae</taxon>
        <taxon>Caenorhabditis</taxon>
    </lineage>
</organism>
<dbReference type="RefSeq" id="XP_003107003.2">
    <property type="nucleotide sequence ID" value="XM_003106955.2"/>
</dbReference>
<dbReference type="KEGG" id="crq:GCK72_022121"/>
<dbReference type="Proteomes" id="UP000008281">
    <property type="component" value="Unassembled WGS sequence"/>
</dbReference>
<sequence length="157" mass="18198">MSTNHLDSEFAAKLEEQIRIINERKRLEDERMANAVNAATFSRTPGQIQMYPSHRFNEFYAWLPREIPTFFRRAEVIEYQAALHMFQNYAPRQQVYYALPSYSITDENIWKCFAAVKRNAPPVAATQGGSPPKPTPPVDHQFDHILKGILDLLEDDE</sequence>
<keyword evidence="2" id="KW-1185">Reference proteome</keyword>
<dbReference type="HOGENOM" id="CLU_1679569_0_0_1"/>
<reference evidence="1" key="1">
    <citation type="submission" date="2007-07" db="EMBL/GenBank/DDBJ databases">
        <title>PCAP assembly of the Caenorhabditis remanei genome.</title>
        <authorList>
            <consortium name="The Caenorhabditis remanei Sequencing Consortium"/>
            <person name="Wilson R.K."/>
        </authorList>
    </citation>
    <scope>NUCLEOTIDE SEQUENCE [LARGE SCALE GENOMIC DNA]</scope>
    <source>
        <strain evidence="1">PB4641</strain>
    </source>
</reference>
<proteinExistence type="predicted"/>
<dbReference type="GeneID" id="9809808"/>
<name>E3MAF7_CAERE</name>
<gene>
    <name evidence="1" type="ORF">CRE_17157</name>
</gene>
<accession>E3MAF7</accession>